<evidence type="ECO:0000256" key="1">
    <source>
        <dbReference type="ARBA" id="ARBA00022690"/>
    </source>
</evidence>
<dbReference type="InterPro" id="IPR023796">
    <property type="entry name" value="Serpin_dom"/>
</dbReference>
<organism evidence="6">
    <name type="scientific">Penaeus chinensis</name>
    <name type="common">Fleshy prawn</name>
    <name type="synonym">Fenneropenaeus chinensis</name>
    <dbReference type="NCBI Taxonomy" id="139456"/>
    <lineage>
        <taxon>Eukaryota</taxon>
        <taxon>Metazoa</taxon>
        <taxon>Ecdysozoa</taxon>
        <taxon>Arthropoda</taxon>
        <taxon>Crustacea</taxon>
        <taxon>Multicrustacea</taxon>
        <taxon>Malacostraca</taxon>
        <taxon>Eumalacostraca</taxon>
        <taxon>Eucarida</taxon>
        <taxon>Decapoda</taxon>
        <taxon>Dendrobranchiata</taxon>
        <taxon>Penaeoidea</taxon>
        <taxon>Penaeidae</taxon>
        <taxon>Penaeus</taxon>
    </lineage>
</organism>
<dbReference type="PANTHER" id="PTHR11461">
    <property type="entry name" value="SERINE PROTEASE INHIBITOR, SERPIN"/>
    <property type="match status" value="1"/>
</dbReference>
<dbReference type="InterPro" id="IPR042178">
    <property type="entry name" value="Serpin_sf_1"/>
</dbReference>
<dbReference type="Gene3D" id="2.10.310.10">
    <property type="entry name" value="Serpins superfamily"/>
    <property type="match status" value="1"/>
</dbReference>
<name>B8K255_PENCE</name>
<dbReference type="AlphaFoldDB" id="B8K255"/>
<dbReference type="SMART" id="SM00093">
    <property type="entry name" value="SERPIN"/>
    <property type="match status" value="1"/>
</dbReference>
<dbReference type="EMBL" id="DQ318857">
    <property type="protein sequence ID" value="ABC33916.1"/>
    <property type="molecule type" value="mRNA"/>
</dbReference>
<dbReference type="GO" id="GO:0004867">
    <property type="term" value="F:serine-type endopeptidase inhibitor activity"/>
    <property type="evidence" value="ECO:0007669"/>
    <property type="project" value="UniProtKB-KW"/>
</dbReference>
<dbReference type="GO" id="GO:0005615">
    <property type="term" value="C:extracellular space"/>
    <property type="evidence" value="ECO:0007669"/>
    <property type="project" value="InterPro"/>
</dbReference>
<protein>
    <submittedName>
        <fullName evidence="6">Serpin serine protease inhibitor</fullName>
    </submittedName>
</protein>
<feature type="domain" description="Serpin" evidence="5">
    <location>
        <begin position="44"/>
        <end position="406"/>
    </location>
</feature>
<evidence type="ECO:0000256" key="2">
    <source>
        <dbReference type="ARBA" id="ARBA00022900"/>
    </source>
</evidence>
<evidence type="ECO:0000259" key="5">
    <source>
        <dbReference type="SMART" id="SM00093"/>
    </source>
</evidence>
<keyword evidence="2" id="KW-0722">Serine protease inhibitor</keyword>
<dbReference type="InterPro" id="IPR042185">
    <property type="entry name" value="Serpin_sf_2"/>
</dbReference>
<dbReference type="InterPro" id="IPR000215">
    <property type="entry name" value="Serpin_fam"/>
</dbReference>
<keyword evidence="1" id="KW-0646">Protease inhibitor</keyword>
<dbReference type="Pfam" id="PF00079">
    <property type="entry name" value="Serpin"/>
    <property type="match status" value="1"/>
</dbReference>
<dbReference type="InterPro" id="IPR036186">
    <property type="entry name" value="Serpin_sf"/>
</dbReference>
<dbReference type="SMR" id="B8K255"/>
<keyword evidence="4" id="KW-0732">Signal</keyword>
<accession>B8K255</accession>
<dbReference type="Gene3D" id="2.30.39.10">
    <property type="entry name" value="Alpha-1-antitrypsin, domain 1"/>
    <property type="match status" value="1"/>
</dbReference>
<dbReference type="PANTHER" id="PTHR11461:SF278">
    <property type="entry name" value="SERINE PROTEASE INHIBITOR 88EA"/>
    <property type="match status" value="1"/>
</dbReference>
<evidence type="ECO:0000256" key="3">
    <source>
        <dbReference type="RuleBase" id="RU000411"/>
    </source>
</evidence>
<dbReference type="OrthoDB" id="671595at2759"/>
<evidence type="ECO:0000256" key="4">
    <source>
        <dbReference type="SAM" id="SignalP"/>
    </source>
</evidence>
<dbReference type="SUPFAM" id="SSF56574">
    <property type="entry name" value="Serpins"/>
    <property type="match status" value="1"/>
</dbReference>
<dbReference type="CDD" id="cd19594">
    <property type="entry name" value="serpin_crustaceans_chelicerates_insects"/>
    <property type="match status" value="1"/>
</dbReference>
<feature type="chain" id="PRO_5002875624" evidence="4">
    <location>
        <begin position="20"/>
        <end position="411"/>
    </location>
</feature>
<dbReference type="Gene3D" id="3.30.497.10">
    <property type="entry name" value="Antithrombin, subunit I, domain 2"/>
    <property type="match status" value="1"/>
</dbReference>
<proteinExistence type="evidence at transcript level"/>
<sequence length="411" mass="46549">MKFAALGAVAAALVGLAQPQCFTDNDNFLIKVNTDLSGVTDFGFDLYRRLDSPSSPKNFFFSPFSIWSAFILAYLGSAGETEAQLQRALRVDGKVETFKIWRALEAMYQTSNNDYTFNIANRAYIDNVLPIRPCILEMLSNEFERINFRDVFSAVNRINNFASTNTKGKINERVTVENIEGIHMAIVNAAYFKGTWQFQFKPTSTVSERFFVTPQNHQMVPMMNQISAFRFGEFDQVAASVLELPYTGERVSMFLFLPAQEGPQGFANMVTRLSGNNLRAATHRKNLRKQDVELKLPKFRMELKLADEMIPALKDMGIVDIFNSEKVDLSTLGNLRNLTLEKVIHKAFVEVNEEGTEAAAATVLTFTLRASRRDPVVPFHCNRPFLFLIRDNETNNNLFMGVYRSPDTARS</sequence>
<dbReference type="PROSITE" id="PS00284">
    <property type="entry name" value="SERPIN"/>
    <property type="match status" value="1"/>
</dbReference>
<reference evidence="6" key="1">
    <citation type="journal article" date="2009" name="Fish Shellfish Immunol.">
        <title>A serpin from Chinese shrimp Fenneropenaeus chinensis is responsive to bacteria and WSSV challenge.</title>
        <authorList>
            <person name="Liu Y."/>
            <person name="Li F."/>
            <person name="Wang B."/>
            <person name="Dong B."/>
            <person name="Zhang X."/>
            <person name="Xiang J."/>
        </authorList>
    </citation>
    <scope>NUCLEOTIDE SEQUENCE</scope>
</reference>
<feature type="signal peptide" evidence="4">
    <location>
        <begin position="1"/>
        <end position="19"/>
    </location>
</feature>
<evidence type="ECO:0000313" key="6">
    <source>
        <dbReference type="EMBL" id="ABC33916.1"/>
    </source>
</evidence>
<dbReference type="InterPro" id="IPR023795">
    <property type="entry name" value="Serpin_CS"/>
</dbReference>
<comment type="similarity">
    <text evidence="3">Belongs to the serpin family.</text>
</comment>